<name>A0A1H4CJ40_9BACT</name>
<dbReference type="GO" id="GO:0005615">
    <property type="term" value="C:extracellular space"/>
    <property type="evidence" value="ECO:0007669"/>
    <property type="project" value="TreeGrafter"/>
</dbReference>
<dbReference type="InterPro" id="IPR027268">
    <property type="entry name" value="Peptidase_M4/M1_CTD_sf"/>
</dbReference>
<dbReference type="GO" id="GO:0016020">
    <property type="term" value="C:membrane"/>
    <property type="evidence" value="ECO:0007669"/>
    <property type="project" value="TreeGrafter"/>
</dbReference>
<dbReference type="OrthoDB" id="100605at2"/>
<dbReference type="Pfam" id="PF01433">
    <property type="entry name" value="Peptidase_M1"/>
    <property type="match status" value="1"/>
</dbReference>
<evidence type="ECO:0000259" key="2">
    <source>
        <dbReference type="Pfam" id="PF01433"/>
    </source>
</evidence>
<dbReference type="GO" id="GO:0042277">
    <property type="term" value="F:peptide binding"/>
    <property type="evidence" value="ECO:0007669"/>
    <property type="project" value="TreeGrafter"/>
</dbReference>
<dbReference type="PANTHER" id="PTHR11533:SF174">
    <property type="entry name" value="PUROMYCIN-SENSITIVE AMINOPEPTIDASE-RELATED"/>
    <property type="match status" value="1"/>
</dbReference>
<dbReference type="GO" id="GO:0008270">
    <property type="term" value="F:zinc ion binding"/>
    <property type="evidence" value="ECO:0007669"/>
    <property type="project" value="InterPro"/>
</dbReference>
<feature type="domain" description="Peptidase M1 membrane alanine aminopeptidase" evidence="2">
    <location>
        <begin position="282"/>
        <end position="481"/>
    </location>
</feature>
<dbReference type="STRING" id="551991.SAMN05192529_13215"/>
<reference evidence="3 4" key="1">
    <citation type="submission" date="2016-10" db="EMBL/GenBank/DDBJ databases">
        <authorList>
            <person name="de Groot N.N."/>
        </authorList>
    </citation>
    <scope>NUCLEOTIDE SEQUENCE [LARGE SCALE GENOMIC DNA]</scope>
    <source>
        <strain evidence="3 4">Vu-144</strain>
    </source>
</reference>
<dbReference type="GO" id="GO:0005737">
    <property type="term" value="C:cytoplasm"/>
    <property type="evidence" value="ECO:0007669"/>
    <property type="project" value="TreeGrafter"/>
</dbReference>
<keyword evidence="1" id="KW-0732">Signal</keyword>
<feature type="signal peptide" evidence="1">
    <location>
        <begin position="1"/>
        <end position="22"/>
    </location>
</feature>
<evidence type="ECO:0000313" key="3">
    <source>
        <dbReference type="EMBL" id="SEA60349.1"/>
    </source>
</evidence>
<keyword evidence="4" id="KW-1185">Reference proteome</keyword>
<dbReference type="CDD" id="cd09603">
    <property type="entry name" value="M1_APN_like"/>
    <property type="match status" value="1"/>
</dbReference>
<dbReference type="SUPFAM" id="SSF55486">
    <property type="entry name" value="Metalloproteases ('zincins'), catalytic domain"/>
    <property type="match status" value="1"/>
</dbReference>
<dbReference type="Gene3D" id="2.60.40.1730">
    <property type="entry name" value="tricorn interacting facor f3 domain"/>
    <property type="match status" value="1"/>
</dbReference>
<sequence>MKKLFILLLAVAGMGTQLPLQAQLLDGAPKAFTHQDTLRGTDGPARSWWNVTRYDISFQPDYTAKTIKGVTKIGFTVTAAKAHPDTMQIDLMRPLQIDSIILPDGSHITGIRDDGNAHMVPVPKWQQGTTSSLTIYYHGSPIEAVKPPWDGGFIWAKDSLGRPWMSVACQGMGASVWYPCKDYQGDEPDNGASLTSIVPDTLLAIGNGHLIAKTRYPDHLTGYTWQVKNPINNYDIIPYIGKYTFFDSSYQGEKGRLPVSFWALDYDIDKMRSHCEPDVFKMLKAFEYWFGPYPFYEDGYKLVQAPHLGMEHQSAIAYGNHFLMGYSGRDLSHTGIGLKFDFIVVHESGHEWFGNNITTKDIADMWVHESFTNYSETLFTEYYWGKAAGQQYVNGIRANIENDRPIQGHYGVNQEGSGDMYYKGANMINNIRNAINNDSLFRSILRGLNETFYHQTVTGRQIEQYINEKSNINFDKVFEQYLTTTQIPVFEIKFSSDNKSVQYRYSNCVAGFDMPMVLTSTDQQTQISLHPTTAWQSAKLPTAAIANLFNPIAIEYQYYLDCKEVH</sequence>
<dbReference type="SUPFAM" id="SSF63737">
    <property type="entry name" value="Leukotriene A4 hydrolase N-terminal domain"/>
    <property type="match status" value="1"/>
</dbReference>
<dbReference type="PANTHER" id="PTHR11533">
    <property type="entry name" value="PROTEASE M1 ZINC METALLOPROTEASE"/>
    <property type="match status" value="1"/>
</dbReference>
<proteinExistence type="predicted"/>
<dbReference type="AlphaFoldDB" id="A0A1H4CJ40"/>
<dbReference type="Proteomes" id="UP000199041">
    <property type="component" value="Unassembled WGS sequence"/>
</dbReference>
<dbReference type="Gene3D" id="1.10.390.10">
    <property type="entry name" value="Neutral Protease Domain 2"/>
    <property type="match status" value="1"/>
</dbReference>
<feature type="chain" id="PRO_5011479305" evidence="1">
    <location>
        <begin position="23"/>
        <end position="566"/>
    </location>
</feature>
<organism evidence="3 4">
    <name type="scientific">Arachidicoccus rhizosphaerae</name>
    <dbReference type="NCBI Taxonomy" id="551991"/>
    <lineage>
        <taxon>Bacteria</taxon>
        <taxon>Pseudomonadati</taxon>
        <taxon>Bacteroidota</taxon>
        <taxon>Chitinophagia</taxon>
        <taxon>Chitinophagales</taxon>
        <taxon>Chitinophagaceae</taxon>
        <taxon>Arachidicoccus</taxon>
    </lineage>
</organism>
<protein>
    <submittedName>
        <fullName evidence="3">Peptidase family M1</fullName>
    </submittedName>
</protein>
<dbReference type="EMBL" id="FNQY01000032">
    <property type="protein sequence ID" value="SEA60349.1"/>
    <property type="molecule type" value="Genomic_DNA"/>
</dbReference>
<dbReference type="InterPro" id="IPR050344">
    <property type="entry name" value="Peptidase_M1_aminopeptidases"/>
</dbReference>
<evidence type="ECO:0000256" key="1">
    <source>
        <dbReference type="SAM" id="SignalP"/>
    </source>
</evidence>
<dbReference type="GO" id="GO:0070006">
    <property type="term" value="F:metalloaminopeptidase activity"/>
    <property type="evidence" value="ECO:0007669"/>
    <property type="project" value="TreeGrafter"/>
</dbReference>
<dbReference type="InterPro" id="IPR014782">
    <property type="entry name" value="Peptidase_M1_dom"/>
</dbReference>
<dbReference type="InterPro" id="IPR042097">
    <property type="entry name" value="Aminopeptidase_N-like_N_sf"/>
</dbReference>
<dbReference type="GO" id="GO:0043171">
    <property type="term" value="P:peptide catabolic process"/>
    <property type="evidence" value="ECO:0007669"/>
    <property type="project" value="TreeGrafter"/>
</dbReference>
<accession>A0A1H4CJ40</accession>
<dbReference type="RefSeq" id="WP_091401094.1">
    <property type="nucleotide sequence ID" value="NZ_FNQY01000032.1"/>
</dbReference>
<evidence type="ECO:0000313" key="4">
    <source>
        <dbReference type="Proteomes" id="UP000199041"/>
    </source>
</evidence>
<gene>
    <name evidence="3" type="ORF">SAMN05192529_13215</name>
</gene>